<dbReference type="Gene3D" id="3.40.50.2000">
    <property type="entry name" value="Glycogen Phosphorylase B"/>
    <property type="match status" value="2"/>
</dbReference>
<dbReference type="InterPro" id="IPR028098">
    <property type="entry name" value="Glyco_trans_4-like_N"/>
</dbReference>
<evidence type="ECO:0000259" key="4">
    <source>
        <dbReference type="Pfam" id="PF13439"/>
    </source>
</evidence>
<protein>
    <submittedName>
        <fullName evidence="5">Glycosyltransferase</fullName>
        <ecNumber evidence="5">2.4.-.-</ecNumber>
    </submittedName>
</protein>
<evidence type="ECO:0000256" key="2">
    <source>
        <dbReference type="ARBA" id="ARBA00022679"/>
    </source>
</evidence>
<dbReference type="Pfam" id="PF00534">
    <property type="entry name" value="Glycos_transf_1"/>
    <property type="match status" value="1"/>
</dbReference>
<feature type="domain" description="Glycosyl transferase family 1" evidence="3">
    <location>
        <begin position="227"/>
        <end position="403"/>
    </location>
</feature>
<dbReference type="Proteomes" id="UP001596101">
    <property type="component" value="Unassembled WGS sequence"/>
</dbReference>
<evidence type="ECO:0000313" key="5">
    <source>
        <dbReference type="EMBL" id="MFC5479505.1"/>
    </source>
</evidence>
<feature type="domain" description="Glycosyltransferase subfamily 4-like N-terminal" evidence="4">
    <location>
        <begin position="42"/>
        <end position="220"/>
    </location>
</feature>
<organism evidence="5 6">
    <name type="scientific">Massilia suwonensis</name>
    <dbReference type="NCBI Taxonomy" id="648895"/>
    <lineage>
        <taxon>Bacteria</taxon>
        <taxon>Pseudomonadati</taxon>
        <taxon>Pseudomonadota</taxon>
        <taxon>Betaproteobacteria</taxon>
        <taxon>Burkholderiales</taxon>
        <taxon>Oxalobacteraceae</taxon>
        <taxon>Telluria group</taxon>
        <taxon>Massilia</taxon>
    </lineage>
</organism>
<evidence type="ECO:0000256" key="1">
    <source>
        <dbReference type="ARBA" id="ARBA00022676"/>
    </source>
</evidence>
<sequence length="442" mass="47785">MSLNPVRPDAAPGNEQSATPPARLAFISEHASPLAAPGSIDYGGQHVYVANLARELALAGARIDIFTRRDAPGQKQLVQLCEGVRVVHVPAGPPRYVPKEQLLPWMPHFARFVTRFARRQALPYDLVHANFFMSGMVAQQLKLALGIPYVITFHGLGRVRRLAQGALDAFPPERSQIETALMRQADRIVAECTQDRLDMEQLYGAAPERITIAPCGFDPAELWPVPRTAARAQLGLPPGRFTVLQLGRMVPRKGVDTVLQGLALLRERHGVDAELVVAGSGQTALDVAGDPELVRLGALAQQLGIGDSVHFVGQQPRAALRLWYSAADVFVTTPWYEAFGITPVEAMACARPVIGSEVGGIKSTVVDGLTGFLIPSRDPRALAERLAQLHADPALALRMGEAGLRRAYRHYTWRAVAQQVAAVYAAVLEQSRSPAASGIATI</sequence>
<name>A0ABW0MML0_9BURK</name>
<proteinExistence type="predicted"/>
<dbReference type="Pfam" id="PF13439">
    <property type="entry name" value="Glyco_transf_4"/>
    <property type="match status" value="1"/>
</dbReference>
<comment type="caution">
    <text evidence="5">The sequence shown here is derived from an EMBL/GenBank/DDBJ whole genome shotgun (WGS) entry which is preliminary data.</text>
</comment>
<dbReference type="PANTHER" id="PTHR12526:SF510">
    <property type="entry name" value="D-INOSITOL 3-PHOSPHATE GLYCOSYLTRANSFERASE"/>
    <property type="match status" value="1"/>
</dbReference>
<accession>A0ABW0MML0</accession>
<dbReference type="EC" id="2.4.-.-" evidence="5"/>
<evidence type="ECO:0000313" key="6">
    <source>
        <dbReference type="Proteomes" id="UP001596101"/>
    </source>
</evidence>
<evidence type="ECO:0000259" key="3">
    <source>
        <dbReference type="Pfam" id="PF00534"/>
    </source>
</evidence>
<dbReference type="InterPro" id="IPR001296">
    <property type="entry name" value="Glyco_trans_1"/>
</dbReference>
<dbReference type="PANTHER" id="PTHR12526">
    <property type="entry name" value="GLYCOSYLTRANSFERASE"/>
    <property type="match status" value="1"/>
</dbReference>
<dbReference type="GO" id="GO:0016757">
    <property type="term" value="F:glycosyltransferase activity"/>
    <property type="evidence" value="ECO:0007669"/>
    <property type="project" value="UniProtKB-KW"/>
</dbReference>
<keyword evidence="1 5" id="KW-0328">Glycosyltransferase</keyword>
<dbReference type="RefSeq" id="WP_379757114.1">
    <property type="nucleotide sequence ID" value="NZ_JBHSMR010000013.1"/>
</dbReference>
<dbReference type="SUPFAM" id="SSF53756">
    <property type="entry name" value="UDP-Glycosyltransferase/glycogen phosphorylase"/>
    <property type="match status" value="1"/>
</dbReference>
<keyword evidence="2 5" id="KW-0808">Transferase</keyword>
<reference evidence="6" key="1">
    <citation type="journal article" date="2019" name="Int. J. Syst. Evol. Microbiol.">
        <title>The Global Catalogue of Microorganisms (GCM) 10K type strain sequencing project: providing services to taxonomists for standard genome sequencing and annotation.</title>
        <authorList>
            <consortium name="The Broad Institute Genomics Platform"/>
            <consortium name="The Broad Institute Genome Sequencing Center for Infectious Disease"/>
            <person name="Wu L."/>
            <person name="Ma J."/>
        </authorList>
    </citation>
    <scope>NUCLEOTIDE SEQUENCE [LARGE SCALE GENOMIC DNA]</scope>
    <source>
        <strain evidence="6">CCUG 43111</strain>
    </source>
</reference>
<gene>
    <name evidence="5" type="ORF">ACFPQ5_15015</name>
</gene>
<keyword evidence="6" id="KW-1185">Reference proteome</keyword>
<dbReference type="EMBL" id="JBHSMR010000013">
    <property type="protein sequence ID" value="MFC5479505.1"/>
    <property type="molecule type" value="Genomic_DNA"/>
</dbReference>